<feature type="signal peptide" evidence="2">
    <location>
        <begin position="1"/>
        <end position="18"/>
    </location>
</feature>
<dbReference type="KEGG" id="cpre:Csp1_08220"/>
<organism evidence="3 4">
    <name type="scientific">Corynebacterium provencense</name>
    <dbReference type="NCBI Taxonomy" id="1737425"/>
    <lineage>
        <taxon>Bacteria</taxon>
        <taxon>Bacillati</taxon>
        <taxon>Actinomycetota</taxon>
        <taxon>Actinomycetes</taxon>
        <taxon>Mycobacteriales</taxon>
        <taxon>Corynebacteriaceae</taxon>
        <taxon>Corynebacterium</taxon>
    </lineage>
</organism>
<proteinExistence type="predicted"/>
<evidence type="ECO:0000256" key="1">
    <source>
        <dbReference type="SAM" id="MobiDB-lite"/>
    </source>
</evidence>
<sequence length="346" mass="35014">MLKTITLAAAVLTTVSLAACSFPAPDHHESVVSDTTSSPGRENPGPRPTTGAHTPAPEQDSGGEPLSSSYSEVLQGAPAGTRYALEDVSGDGKPELLLRTPDITGVRNDVALVEVFDTQGRRLDTGSFYDGAASAGGGRYELAATSDGTGLLMTSWMSMNPETTTELWTLDNGTLRTSDRSWSYTMTDPSLGPVANAPAELAAMMRPVTWSDSPTAPVGQPTAVTGTSGPAVALNPTAPGTQIGGTCGYADGATVTAGDSTSCGFAMAVARAALSTRFGPDTVSPADVTGYAGIADVTASSPTNGQTYTMSCGIGSAGNAVTCNGGNNASVRIQEPGNGTLLHLTD</sequence>
<accession>A0A2Z3YRC4</accession>
<gene>
    <name evidence="3" type="ORF">Csp1_08220</name>
</gene>
<dbReference type="STRING" id="1737425.GCA_900049755_00471"/>
<dbReference type="RefSeq" id="WP_110481131.1">
    <property type="nucleotide sequence ID" value="NZ_CP024988.1"/>
</dbReference>
<keyword evidence="4" id="KW-1185">Reference proteome</keyword>
<protein>
    <submittedName>
        <fullName evidence="3">Uncharacterized protein</fullName>
    </submittedName>
</protein>
<evidence type="ECO:0000256" key="2">
    <source>
        <dbReference type="SAM" id="SignalP"/>
    </source>
</evidence>
<keyword evidence="2" id="KW-0732">Signal</keyword>
<dbReference type="AlphaFoldDB" id="A0A2Z3YRC4"/>
<dbReference type="Proteomes" id="UP000247696">
    <property type="component" value="Chromosome"/>
</dbReference>
<evidence type="ECO:0000313" key="4">
    <source>
        <dbReference type="Proteomes" id="UP000247696"/>
    </source>
</evidence>
<evidence type="ECO:0000313" key="3">
    <source>
        <dbReference type="EMBL" id="AWT25630.1"/>
    </source>
</evidence>
<dbReference type="EMBL" id="CP024988">
    <property type="protein sequence ID" value="AWT25630.1"/>
    <property type="molecule type" value="Genomic_DNA"/>
</dbReference>
<dbReference type="PROSITE" id="PS51257">
    <property type="entry name" value="PROKAR_LIPOPROTEIN"/>
    <property type="match status" value="1"/>
</dbReference>
<feature type="chain" id="PRO_5016373629" evidence="2">
    <location>
        <begin position="19"/>
        <end position="346"/>
    </location>
</feature>
<name>A0A2Z3YRC4_9CORY</name>
<dbReference type="OrthoDB" id="4428157at2"/>
<reference evidence="4" key="1">
    <citation type="submission" date="2017-11" db="EMBL/GenBank/DDBJ databases">
        <title>Otitis media/interna in a cat caused by the recently described species Corynebacterium provencense.</title>
        <authorList>
            <person name="Kittl S."/>
            <person name="Brodard I."/>
            <person name="Rychener L."/>
            <person name="Jores J."/>
            <person name="Roosje P."/>
            <person name="Gobeli Brawand S."/>
        </authorList>
    </citation>
    <scope>NUCLEOTIDE SEQUENCE [LARGE SCALE GENOMIC DNA]</scope>
    <source>
        <strain evidence="4">17KM38</strain>
    </source>
</reference>
<feature type="region of interest" description="Disordered" evidence="1">
    <location>
        <begin position="24"/>
        <end position="71"/>
    </location>
</feature>